<evidence type="ECO:0000256" key="2">
    <source>
        <dbReference type="ARBA" id="ARBA00022741"/>
    </source>
</evidence>
<dbReference type="PRINTS" id="PR00851">
    <property type="entry name" value="XRODRMPGMNTB"/>
</dbReference>
<protein>
    <recommendedName>
        <fullName evidence="8">DNA 3'-5' helicase</fullName>
        <ecNumber evidence="8">5.6.2.4</ecNumber>
    </recommendedName>
</protein>
<dbReference type="CDD" id="cd18789">
    <property type="entry name" value="SF2_C_XPB"/>
    <property type="match status" value="1"/>
</dbReference>
<name>A0A5C1AE65_9BACT</name>
<keyword evidence="4 13" id="KW-0347">Helicase</keyword>
<comment type="similarity">
    <text evidence="1">Belongs to the helicase family. RAD25/XPB subfamily.</text>
</comment>
<evidence type="ECO:0000313" key="14">
    <source>
        <dbReference type="Proteomes" id="UP000324974"/>
    </source>
</evidence>
<comment type="catalytic activity">
    <reaction evidence="9">
        <text>ATP + H2O = ADP + phosphate + H(+)</text>
        <dbReference type="Rhea" id="RHEA:13065"/>
        <dbReference type="ChEBI" id="CHEBI:15377"/>
        <dbReference type="ChEBI" id="CHEBI:15378"/>
        <dbReference type="ChEBI" id="CHEBI:30616"/>
        <dbReference type="ChEBI" id="CHEBI:43474"/>
        <dbReference type="ChEBI" id="CHEBI:456216"/>
        <dbReference type="EC" id="5.6.2.4"/>
    </reaction>
</comment>
<dbReference type="GO" id="GO:0003677">
    <property type="term" value="F:DNA binding"/>
    <property type="evidence" value="ECO:0007669"/>
    <property type="project" value="InterPro"/>
</dbReference>
<dbReference type="GO" id="GO:0043138">
    <property type="term" value="F:3'-5' DNA helicase activity"/>
    <property type="evidence" value="ECO:0007669"/>
    <property type="project" value="UniProtKB-EC"/>
</dbReference>
<keyword evidence="2" id="KW-0547">Nucleotide-binding</keyword>
<organism evidence="13 14">
    <name type="scientific">Limnoglobus roseus</name>
    <dbReference type="NCBI Taxonomy" id="2598579"/>
    <lineage>
        <taxon>Bacteria</taxon>
        <taxon>Pseudomonadati</taxon>
        <taxon>Planctomycetota</taxon>
        <taxon>Planctomycetia</taxon>
        <taxon>Gemmatales</taxon>
        <taxon>Gemmataceae</taxon>
        <taxon>Limnoglobus</taxon>
    </lineage>
</organism>
<dbReference type="RefSeq" id="WP_149111212.1">
    <property type="nucleotide sequence ID" value="NZ_CP042425.1"/>
</dbReference>
<dbReference type="InterPro" id="IPR032438">
    <property type="entry name" value="ERCC3_RAD25_C"/>
</dbReference>
<dbReference type="InterPro" id="IPR027417">
    <property type="entry name" value="P-loop_NTPase"/>
</dbReference>
<dbReference type="PROSITE" id="PS51192">
    <property type="entry name" value="HELICASE_ATP_BIND_1"/>
    <property type="match status" value="1"/>
</dbReference>
<keyword evidence="5" id="KW-0067">ATP-binding</keyword>
<dbReference type="Pfam" id="PF04851">
    <property type="entry name" value="ResIII"/>
    <property type="match status" value="1"/>
</dbReference>
<dbReference type="PANTHER" id="PTHR11274">
    <property type="entry name" value="RAD25/XP-B DNA REPAIR HELICASE"/>
    <property type="match status" value="1"/>
</dbReference>
<keyword evidence="6" id="KW-0413">Isomerase</keyword>
<evidence type="ECO:0000313" key="13">
    <source>
        <dbReference type="EMBL" id="QEL16487.1"/>
    </source>
</evidence>
<dbReference type="GO" id="GO:0005524">
    <property type="term" value="F:ATP binding"/>
    <property type="evidence" value="ECO:0007669"/>
    <property type="project" value="UniProtKB-KW"/>
</dbReference>
<dbReference type="InterPro" id="IPR001650">
    <property type="entry name" value="Helicase_C-like"/>
</dbReference>
<evidence type="ECO:0000256" key="5">
    <source>
        <dbReference type="ARBA" id="ARBA00022840"/>
    </source>
</evidence>
<feature type="region of interest" description="Disordered" evidence="10">
    <location>
        <begin position="1"/>
        <end position="23"/>
    </location>
</feature>
<keyword evidence="14" id="KW-1185">Reference proteome</keyword>
<dbReference type="Gene3D" id="3.40.50.300">
    <property type="entry name" value="P-loop containing nucleotide triphosphate hydrolases"/>
    <property type="match status" value="2"/>
</dbReference>
<comment type="catalytic activity">
    <reaction evidence="7">
        <text>Couples ATP hydrolysis with the unwinding of duplex DNA by translocating in the 3'-5' direction.</text>
        <dbReference type="EC" id="5.6.2.4"/>
    </reaction>
</comment>
<dbReference type="InterPro" id="IPR050615">
    <property type="entry name" value="ATP-dep_DNA_Helicase"/>
</dbReference>
<dbReference type="Pfam" id="PF16203">
    <property type="entry name" value="ERCC3_RAD25_C"/>
    <property type="match status" value="1"/>
</dbReference>
<feature type="domain" description="Helicase C-terminal" evidence="12">
    <location>
        <begin position="465"/>
        <end position="614"/>
    </location>
</feature>
<dbReference type="InterPro" id="IPR032830">
    <property type="entry name" value="XPB/Ssl2_N"/>
</dbReference>
<dbReference type="PANTHER" id="PTHR11274:SF0">
    <property type="entry name" value="GENERAL TRANSCRIPTION AND DNA REPAIR FACTOR IIH HELICASE SUBUNIT XPB"/>
    <property type="match status" value="1"/>
</dbReference>
<evidence type="ECO:0000259" key="12">
    <source>
        <dbReference type="PROSITE" id="PS51194"/>
    </source>
</evidence>
<dbReference type="EMBL" id="CP042425">
    <property type="protein sequence ID" value="QEL16487.1"/>
    <property type="molecule type" value="Genomic_DNA"/>
</dbReference>
<keyword evidence="3" id="KW-0378">Hydrolase</keyword>
<evidence type="ECO:0000256" key="4">
    <source>
        <dbReference type="ARBA" id="ARBA00022806"/>
    </source>
</evidence>
<gene>
    <name evidence="13" type="ORF">PX52LOC_03444</name>
</gene>
<evidence type="ECO:0000256" key="10">
    <source>
        <dbReference type="SAM" id="MobiDB-lite"/>
    </source>
</evidence>
<dbReference type="InterPro" id="IPR006935">
    <property type="entry name" value="Helicase/UvrB_N"/>
</dbReference>
<accession>A0A5C1AE65</accession>
<dbReference type="SMART" id="SM00490">
    <property type="entry name" value="HELICc"/>
    <property type="match status" value="1"/>
</dbReference>
<evidence type="ECO:0000256" key="6">
    <source>
        <dbReference type="ARBA" id="ARBA00023235"/>
    </source>
</evidence>
<dbReference type="GO" id="GO:0016787">
    <property type="term" value="F:hydrolase activity"/>
    <property type="evidence" value="ECO:0007669"/>
    <property type="project" value="UniProtKB-KW"/>
</dbReference>
<dbReference type="KEGG" id="lrs:PX52LOC_03444"/>
<evidence type="ECO:0000259" key="11">
    <source>
        <dbReference type="PROSITE" id="PS51192"/>
    </source>
</evidence>
<dbReference type="SUPFAM" id="SSF52540">
    <property type="entry name" value="P-loop containing nucleoside triphosphate hydrolases"/>
    <property type="match status" value="1"/>
</dbReference>
<sequence>MPSPSTKPASSPPPAAPSFDPTNPFIVQSDRSILVEVDNPKYAAARDALAPFAELEKSPEHIHTYRVSNLSLWNAAAAGITAEDMLGVLAMYTKFPIPANIPADITETVSRYGRVKLERVDDTLMRLVCRDKPLLEELSRQKKLQEYLGERLDGLSFAIQPRHRGVLKQGLIAVGYPAEDLAGYTEGADLPVQLREVATTGLPFHVRDYQKDAAAVFHAGGDVRGGSGVIVLPCGAGKTIVGVCAMALLQKSTLVLTTSVTAVKQWIREIIDKSTLTAEDVKEYTGELKEIGNVTVATYQIITYRPGKKRKKKGGNDDEELPDDEAADIVEEEMEEEETSRRGPGSPEDYPHFKLFEQRDWGLIIYDEVHLLPAPVFRVTAQIQARRRLGLTATLIREDQREGDVFTLIGPKKYDVPWRELETKGWIASASCSEIRVGLPDDKARMEYAVAEWRQKYRLASENPLKDEIVAKLLEQYADQRVIVIGQYLSQLKNISKRFDLPLITGSTPNAERELLYNQFRRGEVRHLVLSKVGNFAIDLPDANVLIQISGTFGSRQEEAQRLGRVLRPKGDGSDAHFYTVITRDTKELDFAQHRQMFLTEQGYSYEILDERRFLPAPPPVETT</sequence>
<dbReference type="EC" id="5.6.2.4" evidence="8"/>
<reference evidence="14" key="1">
    <citation type="submission" date="2019-08" db="EMBL/GenBank/DDBJ databases">
        <title>Limnoglobus roseus gen. nov., sp. nov., a novel freshwater planctomycete with a giant genome from the family Gemmataceae.</title>
        <authorList>
            <person name="Kulichevskaya I.S."/>
            <person name="Naumoff D.G."/>
            <person name="Miroshnikov K."/>
            <person name="Ivanova A."/>
            <person name="Philippov D.A."/>
            <person name="Hakobyan A."/>
            <person name="Rijpstra I.C."/>
            <person name="Sinninghe Damste J.S."/>
            <person name="Liesack W."/>
            <person name="Dedysh S.N."/>
        </authorList>
    </citation>
    <scope>NUCLEOTIDE SEQUENCE [LARGE SCALE GENOMIC DNA]</scope>
    <source>
        <strain evidence="14">PX52</strain>
    </source>
</reference>
<feature type="domain" description="Helicase ATP-binding" evidence="11">
    <location>
        <begin position="219"/>
        <end position="413"/>
    </location>
</feature>
<dbReference type="OrthoDB" id="9802848at2"/>
<dbReference type="Pfam" id="PF13625">
    <property type="entry name" value="Helicase_C_3"/>
    <property type="match status" value="1"/>
</dbReference>
<evidence type="ECO:0000256" key="7">
    <source>
        <dbReference type="ARBA" id="ARBA00034617"/>
    </source>
</evidence>
<evidence type="ECO:0000256" key="1">
    <source>
        <dbReference type="ARBA" id="ARBA00006637"/>
    </source>
</evidence>
<dbReference type="Proteomes" id="UP000324974">
    <property type="component" value="Chromosome"/>
</dbReference>
<feature type="compositionally biased region" description="Pro residues" evidence="10">
    <location>
        <begin position="1"/>
        <end position="16"/>
    </location>
</feature>
<proteinExistence type="inferred from homology"/>
<dbReference type="PROSITE" id="PS51194">
    <property type="entry name" value="HELICASE_CTER"/>
    <property type="match status" value="1"/>
</dbReference>
<dbReference type="SMART" id="SM00487">
    <property type="entry name" value="DEXDc"/>
    <property type="match status" value="1"/>
</dbReference>
<evidence type="ECO:0000256" key="8">
    <source>
        <dbReference type="ARBA" id="ARBA00034808"/>
    </source>
</evidence>
<dbReference type="AlphaFoldDB" id="A0A5C1AE65"/>
<evidence type="ECO:0000256" key="9">
    <source>
        <dbReference type="ARBA" id="ARBA00048988"/>
    </source>
</evidence>
<dbReference type="InterPro" id="IPR014001">
    <property type="entry name" value="Helicase_ATP-bd"/>
</dbReference>
<evidence type="ECO:0000256" key="3">
    <source>
        <dbReference type="ARBA" id="ARBA00022801"/>
    </source>
</evidence>